<gene>
    <name evidence="2" type="ORF">AVEN_56131_1</name>
</gene>
<proteinExistence type="predicted"/>
<dbReference type="AlphaFoldDB" id="A0A4Y2NIJ0"/>
<comment type="caution">
    <text evidence="2">The sequence shown here is derived from an EMBL/GenBank/DDBJ whole genome shotgun (WGS) entry which is preliminary data.</text>
</comment>
<dbReference type="EMBL" id="BGPR01009191">
    <property type="protein sequence ID" value="GBN38499.1"/>
    <property type="molecule type" value="Genomic_DNA"/>
</dbReference>
<protein>
    <submittedName>
        <fullName evidence="2">Uncharacterized protein</fullName>
    </submittedName>
</protein>
<accession>A0A4Y2NIJ0</accession>
<keyword evidence="3" id="KW-1185">Reference proteome</keyword>
<sequence>MTPRYAIRGRLPPPSSISERNGKNASPLSFPYGGKTFTGSPSPNHCGVSNNFYFIRKLKTSKYAIKCHLSPTPSIFEIYRKTKLWRCPSASETTNSPISISYESIKRQIMSSRVTCLLNPPFSRYIAEQNFGGVPQPLHIHQFASLSR</sequence>
<organism evidence="2 3">
    <name type="scientific">Araneus ventricosus</name>
    <name type="common">Orbweaver spider</name>
    <name type="synonym">Epeira ventricosa</name>
    <dbReference type="NCBI Taxonomy" id="182803"/>
    <lineage>
        <taxon>Eukaryota</taxon>
        <taxon>Metazoa</taxon>
        <taxon>Ecdysozoa</taxon>
        <taxon>Arthropoda</taxon>
        <taxon>Chelicerata</taxon>
        <taxon>Arachnida</taxon>
        <taxon>Araneae</taxon>
        <taxon>Araneomorphae</taxon>
        <taxon>Entelegynae</taxon>
        <taxon>Araneoidea</taxon>
        <taxon>Araneidae</taxon>
        <taxon>Araneus</taxon>
    </lineage>
</organism>
<reference evidence="2 3" key="1">
    <citation type="journal article" date="2019" name="Sci. Rep.">
        <title>Orb-weaving spider Araneus ventricosus genome elucidates the spidroin gene catalogue.</title>
        <authorList>
            <person name="Kono N."/>
            <person name="Nakamura H."/>
            <person name="Ohtoshi R."/>
            <person name="Moran D.A.P."/>
            <person name="Shinohara A."/>
            <person name="Yoshida Y."/>
            <person name="Fujiwara M."/>
            <person name="Mori M."/>
            <person name="Tomita M."/>
            <person name="Arakawa K."/>
        </authorList>
    </citation>
    <scope>NUCLEOTIDE SEQUENCE [LARGE SCALE GENOMIC DNA]</scope>
</reference>
<name>A0A4Y2NIJ0_ARAVE</name>
<feature type="region of interest" description="Disordered" evidence="1">
    <location>
        <begin position="1"/>
        <end position="25"/>
    </location>
</feature>
<evidence type="ECO:0000313" key="2">
    <source>
        <dbReference type="EMBL" id="GBN38499.1"/>
    </source>
</evidence>
<evidence type="ECO:0000313" key="3">
    <source>
        <dbReference type="Proteomes" id="UP000499080"/>
    </source>
</evidence>
<dbReference type="Proteomes" id="UP000499080">
    <property type="component" value="Unassembled WGS sequence"/>
</dbReference>
<feature type="compositionally biased region" description="Polar residues" evidence="1">
    <location>
        <begin position="16"/>
        <end position="25"/>
    </location>
</feature>
<evidence type="ECO:0000256" key="1">
    <source>
        <dbReference type="SAM" id="MobiDB-lite"/>
    </source>
</evidence>